<dbReference type="InterPro" id="IPR050811">
    <property type="entry name" value="Phosphate_ABC_transporter"/>
</dbReference>
<evidence type="ECO:0000313" key="6">
    <source>
        <dbReference type="Proteomes" id="UP000217784"/>
    </source>
</evidence>
<dbReference type="GO" id="GO:0042301">
    <property type="term" value="F:phosphate ion binding"/>
    <property type="evidence" value="ECO:0007669"/>
    <property type="project" value="InterPro"/>
</dbReference>
<dbReference type="SUPFAM" id="SSF53850">
    <property type="entry name" value="Periplasmic binding protein-like II"/>
    <property type="match status" value="1"/>
</dbReference>
<dbReference type="PANTHER" id="PTHR30570">
    <property type="entry name" value="PERIPLASMIC PHOSPHATE BINDING COMPONENT OF PHOSPHATE ABC TRANSPORTER"/>
    <property type="match status" value="1"/>
</dbReference>
<comment type="caution">
    <text evidence="5">The sequence shown here is derived from an EMBL/GenBank/DDBJ whole genome shotgun (WGS) entry which is preliminary data.</text>
</comment>
<evidence type="ECO:0000256" key="1">
    <source>
        <dbReference type="ARBA" id="ARBA00022448"/>
    </source>
</evidence>
<evidence type="ECO:0000256" key="3">
    <source>
        <dbReference type="SAM" id="Phobius"/>
    </source>
</evidence>
<dbReference type="Pfam" id="PF12849">
    <property type="entry name" value="PBP_like_2"/>
    <property type="match status" value="1"/>
</dbReference>
<accession>A0A2A2H326</accession>
<dbReference type="OrthoDB" id="53390at2157"/>
<dbReference type="PANTHER" id="PTHR30570:SF1">
    <property type="entry name" value="PHOSPHATE-BINDING PROTEIN PSTS"/>
    <property type="match status" value="1"/>
</dbReference>
<keyword evidence="3" id="KW-1133">Transmembrane helix</keyword>
<evidence type="ECO:0000313" key="5">
    <source>
        <dbReference type="EMBL" id="PAV03755.1"/>
    </source>
</evidence>
<keyword evidence="3" id="KW-0812">Transmembrane</keyword>
<dbReference type="Proteomes" id="UP000217784">
    <property type="component" value="Unassembled WGS sequence"/>
</dbReference>
<dbReference type="CDD" id="cd13653">
    <property type="entry name" value="PBP2_phosphate_like_1"/>
    <property type="match status" value="1"/>
</dbReference>
<dbReference type="NCBIfam" id="TIGR02136">
    <property type="entry name" value="ptsS_2"/>
    <property type="match status" value="1"/>
</dbReference>
<dbReference type="AlphaFoldDB" id="A0A2A2H326"/>
<sequence>MNRKYKYGIVIAIIIIIAYLTIIPSSQYERIQIAGSTSVQPVAEALADAYMEKHPNVRINVQGGGSSLGVSSVSQGITEIGTSSRDLTPQEKEGLIEYEIGKEGIVIAVNNNNNVTTLSTEQVRGIFNGAITNWNQVGGSDTQIHVVTREEGSGTRSSFENLIMDDTKIKSDAVVQSSTESVKQVVKQDPGAIGFVSLAHMSSDVTALKINGVGPSTQTVANGSYKLQTAFLFVVKGEPQGTVKDFIDFTLSPEGQAIVKSQNIVPVNM</sequence>
<organism evidence="5 6">
    <name type="scientific">Methanobacterium bryantii</name>
    <dbReference type="NCBI Taxonomy" id="2161"/>
    <lineage>
        <taxon>Archaea</taxon>
        <taxon>Methanobacteriati</taxon>
        <taxon>Methanobacteriota</taxon>
        <taxon>Methanomada group</taxon>
        <taxon>Methanobacteria</taxon>
        <taxon>Methanobacteriales</taxon>
        <taxon>Methanobacteriaceae</taxon>
        <taxon>Methanobacterium</taxon>
    </lineage>
</organism>
<dbReference type="InterPro" id="IPR011862">
    <property type="entry name" value="Phos-bd"/>
</dbReference>
<dbReference type="Gene3D" id="3.40.190.10">
    <property type="entry name" value="Periplasmic binding protein-like II"/>
    <property type="match status" value="2"/>
</dbReference>
<dbReference type="EMBL" id="LMVM01000037">
    <property type="protein sequence ID" value="PAV03755.1"/>
    <property type="molecule type" value="Genomic_DNA"/>
</dbReference>
<keyword evidence="2" id="KW-0732">Signal</keyword>
<proteinExistence type="predicted"/>
<evidence type="ECO:0000256" key="2">
    <source>
        <dbReference type="ARBA" id="ARBA00022729"/>
    </source>
</evidence>
<evidence type="ECO:0000259" key="4">
    <source>
        <dbReference type="Pfam" id="PF12849"/>
    </source>
</evidence>
<protein>
    <submittedName>
        <fullName evidence="5">Phosphate-binding protein</fullName>
    </submittedName>
</protein>
<gene>
    <name evidence="5" type="ORF">ASJ80_01990</name>
</gene>
<reference evidence="5 6" key="1">
    <citation type="journal article" date="2017" name="BMC Genomics">
        <title>Genomic analysis of methanogenic archaea reveals a shift towards energy conservation.</title>
        <authorList>
            <person name="Gilmore S.P."/>
            <person name="Henske J.K."/>
            <person name="Sexton J.A."/>
            <person name="Solomon K.V."/>
            <person name="Seppala S."/>
            <person name="Yoo J.I."/>
            <person name="Huyett L.M."/>
            <person name="Pressman A."/>
            <person name="Cogan J.Z."/>
            <person name="Kivenson V."/>
            <person name="Peng X."/>
            <person name="Tan Y."/>
            <person name="Valentine D.L."/>
            <person name="O'Malley M.A."/>
        </authorList>
    </citation>
    <scope>NUCLEOTIDE SEQUENCE [LARGE SCALE GENOMIC DNA]</scope>
    <source>
        <strain evidence="5 6">M.o.H.</strain>
    </source>
</reference>
<keyword evidence="3" id="KW-0472">Membrane</keyword>
<dbReference type="InterPro" id="IPR024370">
    <property type="entry name" value="PBP_domain"/>
</dbReference>
<keyword evidence="6" id="KW-1185">Reference proteome</keyword>
<feature type="domain" description="PBP" evidence="4">
    <location>
        <begin position="27"/>
        <end position="254"/>
    </location>
</feature>
<keyword evidence="1" id="KW-0813">Transport</keyword>
<name>A0A2A2H326_METBR</name>
<feature type="transmembrane region" description="Helical" evidence="3">
    <location>
        <begin position="7"/>
        <end position="26"/>
    </location>
</feature>